<sequence length="167" mass="19153">MEYLSQADILYTNGWQYEHDSCFISAIFKGRGSQQLSLDTKNDSVIRFGLWELNKNFGCTFTFAMCKRRFRFLFERYTSFKQITEHPGENPLVRAYVWNGEPTIVQFNAIFGPTIINVSSDSSRSYGEGLQPMGPKETLIVEDSEEANQISITLDNPLPRKGESRLD</sequence>
<reference evidence="1" key="1">
    <citation type="submission" date="2019-10" db="EMBL/GenBank/DDBJ databases">
        <authorList>
            <person name="Zhang R."/>
            <person name="Pan Y."/>
            <person name="Wang J."/>
            <person name="Ma R."/>
            <person name="Yu S."/>
        </authorList>
    </citation>
    <scope>NUCLEOTIDE SEQUENCE</scope>
    <source>
        <strain evidence="1">LA-IB0</strain>
        <tissue evidence="1">Leaf</tissue>
    </source>
</reference>
<dbReference type="Proteomes" id="UP000826271">
    <property type="component" value="Unassembled WGS sequence"/>
</dbReference>
<organism evidence="1 2">
    <name type="scientific">Buddleja alternifolia</name>
    <dbReference type="NCBI Taxonomy" id="168488"/>
    <lineage>
        <taxon>Eukaryota</taxon>
        <taxon>Viridiplantae</taxon>
        <taxon>Streptophyta</taxon>
        <taxon>Embryophyta</taxon>
        <taxon>Tracheophyta</taxon>
        <taxon>Spermatophyta</taxon>
        <taxon>Magnoliopsida</taxon>
        <taxon>eudicotyledons</taxon>
        <taxon>Gunneridae</taxon>
        <taxon>Pentapetalae</taxon>
        <taxon>asterids</taxon>
        <taxon>lamiids</taxon>
        <taxon>Lamiales</taxon>
        <taxon>Scrophulariaceae</taxon>
        <taxon>Buddlejeae</taxon>
        <taxon>Buddleja</taxon>
    </lineage>
</organism>
<keyword evidence="2" id="KW-1185">Reference proteome</keyword>
<name>A0AAV6WK60_9LAMI</name>
<proteinExistence type="predicted"/>
<comment type="caution">
    <text evidence="1">The sequence shown here is derived from an EMBL/GenBank/DDBJ whole genome shotgun (WGS) entry which is preliminary data.</text>
</comment>
<dbReference type="AlphaFoldDB" id="A0AAV6WK60"/>
<evidence type="ECO:0000313" key="2">
    <source>
        <dbReference type="Proteomes" id="UP000826271"/>
    </source>
</evidence>
<evidence type="ECO:0008006" key="3">
    <source>
        <dbReference type="Google" id="ProtNLM"/>
    </source>
</evidence>
<accession>A0AAV6WK60</accession>
<protein>
    <recommendedName>
        <fullName evidence="3">Phenolic acid decarboxylase</fullName>
    </recommendedName>
</protein>
<evidence type="ECO:0000313" key="1">
    <source>
        <dbReference type="EMBL" id="KAG8368787.1"/>
    </source>
</evidence>
<gene>
    <name evidence="1" type="ORF">BUALT_Bualt15G0083100</name>
</gene>
<dbReference type="EMBL" id="WHWC01000015">
    <property type="protein sequence ID" value="KAG8368787.1"/>
    <property type="molecule type" value="Genomic_DNA"/>
</dbReference>